<reference evidence="1" key="1">
    <citation type="submission" date="2020-09" db="EMBL/GenBank/DDBJ databases">
        <title>Bacillus faecalis sp. nov., a moderately halophilic bacterium isolated from cow faeces.</title>
        <authorList>
            <person name="Jiang L."/>
            <person name="Lee J."/>
        </authorList>
    </citation>
    <scope>NUCLEOTIDE SEQUENCE</scope>
    <source>
        <strain evidence="1">AGMB 02131</strain>
    </source>
</reference>
<keyword evidence="2" id="KW-1185">Reference proteome</keyword>
<dbReference type="AlphaFoldDB" id="A0A927CZI5"/>
<dbReference type="EMBL" id="JACXSI010000023">
    <property type="protein sequence ID" value="MBD3108805.1"/>
    <property type="molecule type" value="Genomic_DNA"/>
</dbReference>
<dbReference type="Proteomes" id="UP000602076">
    <property type="component" value="Unassembled WGS sequence"/>
</dbReference>
<gene>
    <name evidence="1" type="ORF">IEO70_10535</name>
</gene>
<evidence type="ECO:0000313" key="1">
    <source>
        <dbReference type="EMBL" id="MBD3108805.1"/>
    </source>
</evidence>
<dbReference type="Gene3D" id="3.10.450.50">
    <property type="match status" value="1"/>
</dbReference>
<name>A0A927CZI5_9BACI</name>
<accession>A0A927CZI5</accession>
<sequence length="210" mass="24594">MKYYGVVSIHDAKVMFEKYIGEELDSEWFKQYIMHLENYYGSFRVSKDYIINELVVDEAQLLAKQNEKEGLGYYPIPQGEMFRMQRGEMWERTSQMADLMKVMEKYYDMPEEQMVDIINQCILLAQQEESLNTIVAFVGEHVQFSKQKEAMQFVNKLVDLLNNSRLWVLKGFTATELSPAEEKSVQQEKIGRNEPCRCGSGKKFKKCCGK</sequence>
<dbReference type="PANTHER" id="PTHR33747">
    <property type="entry name" value="UPF0225 PROTEIN SCO1677"/>
    <property type="match status" value="1"/>
</dbReference>
<protein>
    <submittedName>
        <fullName evidence="1">SEC-C domain-containing protein</fullName>
    </submittedName>
</protein>
<evidence type="ECO:0000313" key="2">
    <source>
        <dbReference type="Proteomes" id="UP000602076"/>
    </source>
</evidence>
<organism evidence="1 2">
    <name type="scientific">Peribacillus faecalis</name>
    <dbReference type="NCBI Taxonomy" id="2772559"/>
    <lineage>
        <taxon>Bacteria</taxon>
        <taxon>Bacillati</taxon>
        <taxon>Bacillota</taxon>
        <taxon>Bacilli</taxon>
        <taxon>Bacillales</taxon>
        <taxon>Bacillaceae</taxon>
        <taxon>Peribacillus</taxon>
    </lineage>
</organism>
<dbReference type="InterPro" id="IPR004027">
    <property type="entry name" value="SEC_C_motif"/>
</dbReference>
<dbReference type="Pfam" id="PF02810">
    <property type="entry name" value="SEC-C"/>
    <property type="match status" value="1"/>
</dbReference>
<comment type="caution">
    <text evidence="1">The sequence shown here is derived from an EMBL/GenBank/DDBJ whole genome shotgun (WGS) entry which is preliminary data.</text>
</comment>
<proteinExistence type="predicted"/>
<dbReference type="SUPFAM" id="SSF103642">
    <property type="entry name" value="Sec-C motif"/>
    <property type="match status" value="1"/>
</dbReference>
<dbReference type="PANTHER" id="PTHR33747:SF1">
    <property type="entry name" value="ADENYLATE CYCLASE-ASSOCIATED CAP C-TERMINAL DOMAIN-CONTAINING PROTEIN"/>
    <property type="match status" value="1"/>
</dbReference>